<reference evidence="3 4" key="1">
    <citation type="submission" date="2021-01" db="EMBL/GenBank/DDBJ databases">
        <title>Whole genome shotgun sequence of Catellatospora bangladeshensis NBRC 107357.</title>
        <authorList>
            <person name="Komaki H."/>
            <person name="Tamura T."/>
        </authorList>
    </citation>
    <scope>NUCLEOTIDE SEQUENCE [LARGE SCALE GENOMIC DNA]</scope>
    <source>
        <strain evidence="3 4">NBRC 107357</strain>
    </source>
</reference>
<name>A0A8J3JI21_9ACTN</name>
<feature type="transmembrane region" description="Helical" evidence="2">
    <location>
        <begin position="59"/>
        <end position="81"/>
    </location>
</feature>
<feature type="compositionally biased region" description="Low complexity" evidence="1">
    <location>
        <begin position="91"/>
        <end position="110"/>
    </location>
</feature>
<dbReference type="RefSeq" id="WP_203745162.1">
    <property type="nucleotide sequence ID" value="NZ_BONF01000011.1"/>
</dbReference>
<accession>A0A8J3JI21</accession>
<gene>
    <name evidence="3" type="ORF">Cba03nite_23800</name>
</gene>
<proteinExistence type="predicted"/>
<keyword evidence="2" id="KW-0812">Transmembrane</keyword>
<keyword evidence="2" id="KW-0472">Membrane</keyword>
<feature type="region of interest" description="Disordered" evidence="1">
    <location>
        <begin position="87"/>
        <end position="116"/>
    </location>
</feature>
<evidence type="ECO:0000313" key="4">
    <source>
        <dbReference type="Proteomes" id="UP000601223"/>
    </source>
</evidence>
<protein>
    <submittedName>
        <fullName evidence="3">Uncharacterized protein</fullName>
    </submittedName>
</protein>
<keyword evidence="2" id="KW-1133">Transmembrane helix</keyword>
<dbReference type="AlphaFoldDB" id="A0A8J3JI21"/>
<dbReference type="EMBL" id="BONF01000011">
    <property type="protein sequence ID" value="GIF81031.1"/>
    <property type="molecule type" value="Genomic_DNA"/>
</dbReference>
<evidence type="ECO:0000256" key="1">
    <source>
        <dbReference type="SAM" id="MobiDB-lite"/>
    </source>
</evidence>
<organism evidence="3 4">
    <name type="scientific">Catellatospora bangladeshensis</name>
    <dbReference type="NCBI Taxonomy" id="310355"/>
    <lineage>
        <taxon>Bacteria</taxon>
        <taxon>Bacillati</taxon>
        <taxon>Actinomycetota</taxon>
        <taxon>Actinomycetes</taxon>
        <taxon>Micromonosporales</taxon>
        <taxon>Micromonosporaceae</taxon>
        <taxon>Catellatospora</taxon>
    </lineage>
</organism>
<comment type="caution">
    <text evidence="3">The sequence shown here is derived from an EMBL/GenBank/DDBJ whole genome shotgun (WGS) entry which is preliminary data.</text>
</comment>
<keyword evidence="4" id="KW-1185">Reference proteome</keyword>
<evidence type="ECO:0000256" key="2">
    <source>
        <dbReference type="SAM" id="Phobius"/>
    </source>
</evidence>
<sequence>MSAKDDRLDGYVEDACRLDAERLAVLGDRAAQDALLQRITAVDVSVAAAPSVRRGRRPVLVAAGAAAVALAASGLVLPGLLRPADPTGAQPGVPSASVAGPGSPAAEPSVTPSAPRGDVFGGSGLMSCIEEYNVPNLARRRFAFDGEVVRFGKGPVRKDPFHLYAPVTFRVNRWYRGGTGERVTVAMLYRSSPSVDNPTFGVGSRLLVSGEERWGGEALDDPIAWPCGFTRWHSEADAADWARAFG</sequence>
<dbReference type="Proteomes" id="UP000601223">
    <property type="component" value="Unassembled WGS sequence"/>
</dbReference>
<evidence type="ECO:0000313" key="3">
    <source>
        <dbReference type="EMBL" id="GIF81031.1"/>
    </source>
</evidence>